<feature type="non-terminal residue" evidence="1">
    <location>
        <position position="1"/>
    </location>
</feature>
<proteinExistence type="predicted"/>
<comment type="caution">
    <text evidence="1">The sequence shown here is derived from an EMBL/GenBank/DDBJ whole genome shotgun (WGS) entry which is preliminary data.</text>
</comment>
<protein>
    <submittedName>
        <fullName evidence="1">Uncharacterized protein</fullName>
    </submittedName>
</protein>
<sequence length="305" mass="33947">MIYRGNEAISTVVQDLALRENYVISIDNDKDVIFRSNTAVDSGVALVYGVDIIKEDIVRLGGDIVNVVRVRGAPGQPPATAPVGAIVEDDALIAKYATSDFDGRLPVVTITRTELSTAIACQEAGEFEVRRRNQDPDRGTVERQLLFTIDVNELVTLTIPHKGITAQTFIVQNIHHSFSGNSTVLDVIYFTRQTSDLVQLIMEQNRRTEIYLIDDDVVFDKFKKLKEEIMITATFDVESRTFSGAEYGEFNYGEKNYGEFSGAFSSDVSARALTVTNQFIEDWLRIIGQIATIPTILEALILLLL</sequence>
<reference evidence="1" key="1">
    <citation type="journal article" date="2015" name="Nature">
        <title>Complex archaea that bridge the gap between prokaryotes and eukaryotes.</title>
        <authorList>
            <person name="Spang A."/>
            <person name="Saw J.H."/>
            <person name="Jorgensen S.L."/>
            <person name="Zaremba-Niedzwiedzka K."/>
            <person name="Martijn J."/>
            <person name="Lind A.E."/>
            <person name="van Eijk R."/>
            <person name="Schleper C."/>
            <person name="Guy L."/>
            <person name="Ettema T.J."/>
        </authorList>
    </citation>
    <scope>NUCLEOTIDE SEQUENCE</scope>
</reference>
<name>A0A0F8WP47_9ZZZZ</name>
<dbReference type="AlphaFoldDB" id="A0A0F8WP47"/>
<evidence type="ECO:0000313" key="1">
    <source>
        <dbReference type="EMBL" id="KKK58428.1"/>
    </source>
</evidence>
<gene>
    <name evidence="1" type="ORF">LCGC14_3044530</name>
</gene>
<organism evidence="1">
    <name type="scientific">marine sediment metagenome</name>
    <dbReference type="NCBI Taxonomy" id="412755"/>
    <lineage>
        <taxon>unclassified sequences</taxon>
        <taxon>metagenomes</taxon>
        <taxon>ecological metagenomes</taxon>
    </lineage>
</organism>
<accession>A0A0F8WP47</accession>
<dbReference type="EMBL" id="LAZR01063986">
    <property type="protein sequence ID" value="KKK58428.1"/>
    <property type="molecule type" value="Genomic_DNA"/>
</dbReference>